<evidence type="ECO:0000256" key="3">
    <source>
        <dbReference type="ARBA" id="ARBA00011890"/>
    </source>
</evidence>
<dbReference type="EMBL" id="HBUF01372202">
    <property type="protein sequence ID" value="CAG6726718.1"/>
    <property type="molecule type" value="Transcribed_RNA"/>
</dbReference>
<organism evidence="9">
    <name type="scientific">Cacopsylla melanoneura</name>
    <dbReference type="NCBI Taxonomy" id="428564"/>
    <lineage>
        <taxon>Eukaryota</taxon>
        <taxon>Metazoa</taxon>
        <taxon>Ecdysozoa</taxon>
        <taxon>Arthropoda</taxon>
        <taxon>Hexapoda</taxon>
        <taxon>Insecta</taxon>
        <taxon>Pterygota</taxon>
        <taxon>Neoptera</taxon>
        <taxon>Paraneoptera</taxon>
        <taxon>Hemiptera</taxon>
        <taxon>Sternorrhyncha</taxon>
        <taxon>Psylloidea</taxon>
        <taxon>Psyllidae</taxon>
        <taxon>Psyllinae</taxon>
        <taxon>Cacopsylla</taxon>
    </lineage>
</organism>
<reference evidence="9" key="1">
    <citation type="submission" date="2021-05" db="EMBL/GenBank/DDBJ databases">
        <authorList>
            <person name="Alioto T."/>
            <person name="Alioto T."/>
            <person name="Gomez Garrido J."/>
        </authorList>
    </citation>
    <scope>NUCLEOTIDE SEQUENCE</scope>
</reference>
<feature type="region of interest" description="Disordered" evidence="8">
    <location>
        <begin position="67"/>
        <end position="199"/>
    </location>
</feature>
<name>A0A8D8RSX6_9HEMI</name>
<dbReference type="EMBL" id="HBUF01177418">
    <property type="protein sequence ID" value="CAG6654342.1"/>
    <property type="molecule type" value="Transcribed_RNA"/>
</dbReference>
<keyword evidence="4" id="KW-0963">Cytoplasm</keyword>
<dbReference type="EMBL" id="HBUF01023890">
    <property type="protein sequence ID" value="CAG6612146.1"/>
    <property type="molecule type" value="Transcribed_RNA"/>
</dbReference>
<dbReference type="PANTHER" id="PTHR11579:SF0">
    <property type="entry name" value="PROTEIN-L-ISOASPARTATE(D-ASPARTATE) O-METHYLTRANSFERASE"/>
    <property type="match status" value="1"/>
</dbReference>
<dbReference type="EMBL" id="HBUF01023891">
    <property type="protein sequence ID" value="CAG6612148.1"/>
    <property type="molecule type" value="Transcribed_RNA"/>
</dbReference>
<dbReference type="CDD" id="cd02440">
    <property type="entry name" value="AdoMet_MTases"/>
    <property type="match status" value="1"/>
</dbReference>
<evidence type="ECO:0000256" key="2">
    <source>
        <dbReference type="ARBA" id="ARBA00005369"/>
    </source>
</evidence>
<proteinExistence type="inferred from homology"/>
<dbReference type="InterPro" id="IPR000682">
    <property type="entry name" value="PCMT"/>
</dbReference>
<comment type="similarity">
    <text evidence="2">Belongs to the methyltransferase superfamily. L-isoaspartyl/D-aspartyl protein methyltransferase family.</text>
</comment>
<feature type="compositionally biased region" description="Basic and acidic residues" evidence="8">
    <location>
        <begin position="128"/>
        <end position="194"/>
    </location>
</feature>
<evidence type="ECO:0000256" key="5">
    <source>
        <dbReference type="ARBA" id="ARBA00022603"/>
    </source>
</evidence>
<evidence type="ECO:0000256" key="7">
    <source>
        <dbReference type="ARBA" id="ARBA00022691"/>
    </source>
</evidence>
<dbReference type="EMBL" id="HBUF01177417">
    <property type="protein sequence ID" value="CAG6654340.1"/>
    <property type="molecule type" value="Transcribed_RNA"/>
</dbReference>
<dbReference type="Gene3D" id="3.40.50.150">
    <property type="entry name" value="Vaccinia Virus protein VP39"/>
    <property type="match status" value="1"/>
</dbReference>
<dbReference type="InterPro" id="IPR029063">
    <property type="entry name" value="SAM-dependent_MTases_sf"/>
</dbReference>
<comment type="subcellular location">
    <subcellularLocation>
        <location evidence="1">Cytoplasm</location>
    </subcellularLocation>
</comment>
<keyword evidence="5 9" id="KW-0489">Methyltransferase</keyword>
<evidence type="ECO:0000256" key="1">
    <source>
        <dbReference type="ARBA" id="ARBA00004496"/>
    </source>
</evidence>
<feature type="compositionally biased region" description="Basic and acidic residues" evidence="8">
    <location>
        <begin position="85"/>
        <end position="98"/>
    </location>
</feature>
<keyword evidence="7" id="KW-0949">S-adenosyl-L-methionine</keyword>
<evidence type="ECO:0000256" key="6">
    <source>
        <dbReference type="ARBA" id="ARBA00022679"/>
    </source>
</evidence>
<feature type="compositionally biased region" description="Basic and acidic residues" evidence="8">
    <location>
        <begin position="108"/>
        <end position="120"/>
    </location>
</feature>
<protein>
    <recommendedName>
        <fullName evidence="3">protein-L-isoaspartate(D-aspartate) O-methyltransferase</fullName>
        <ecNumber evidence="3">2.1.1.77</ecNumber>
    </recommendedName>
</protein>
<dbReference type="Pfam" id="PF01135">
    <property type="entry name" value="PCMT"/>
    <property type="match status" value="1"/>
</dbReference>
<dbReference type="GO" id="GO:0004719">
    <property type="term" value="F:protein-L-isoaspartate (D-aspartate) O-methyltransferase activity"/>
    <property type="evidence" value="ECO:0007669"/>
    <property type="project" value="UniProtKB-EC"/>
</dbReference>
<evidence type="ECO:0000256" key="4">
    <source>
        <dbReference type="ARBA" id="ARBA00022490"/>
    </source>
</evidence>
<dbReference type="GO" id="GO:0005737">
    <property type="term" value="C:cytoplasm"/>
    <property type="evidence" value="ECO:0007669"/>
    <property type="project" value="UniProtKB-SubCell"/>
</dbReference>
<dbReference type="AlphaFoldDB" id="A0A8D8RSX6"/>
<dbReference type="PANTHER" id="PTHR11579">
    <property type="entry name" value="PROTEIN-L-ISOASPARTATE O-METHYLTRANSFERASE"/>
    <property type="match status" value="1"/>
</dbReference>
<dbReference type="EC" id="2.1.1.77" evidence="3"/>
<accession>A0A8D8RSX6</accession>
<dbReference type="EMBL" id="HBUF01177419">
    <property type="protein sequence ID" value="CAG6654344.1"/>
    <property type="molecule type" value="Transcribed_RNA"/>
</dbReference>
<evidence type="ECO:0000256" key="8">
    <source>
        <dbReference type="SAM" id="MobiDB-lite"/>
    </source>
</evidence>
<dbReference type="SUPFAM" id="SSF53335">
    <property type="entry name" value="S-adenosyl-L-methionine-dependent methyltransferases"/>
    <property type="match status" value="1"/>
</dbReference>
<sequence length="603" mass="71790">MWHQNDNSKQKQKNVCMENMPAVKVQLLAYTVKLVCLLNYQISPVSASSRSYEEYEVDRSLYTTAGRKQDSFSEEESPYKKYRRQQLERYENKDEEHRRYRGGYYYNKGDEKRQGRDSRHNYRKPIRPKFDQRDKNSREYSKYDSRERKSREYSRENWRGKNYREYSRESLRDKHSQEYSKHDSRDRKSRETVRQTKQPKKFLKNSLEALFSDSRALNYIEDETFERYKEEMQRKLDEQWERDKKEMIQQTSEKYKDNNFIERNMFGFNKEYLRPYQGQLETTPERRRGFGPLEKKFNQQYRQRKPSDINHDSMKELVFDLYSQGAIQSSKIYDTMLKIDRAHYLMKTNDGYYPYKDQIQYLPMGVIINAPYEHARILELLKDHLKSGARVLDIGSGSGYLTACFAHLAGEEGQVTAVELIPEVLQFTQYNIGQGNPELLPNIKFQISDGRASFGDHGPYDVIHVGAAYTKYPEIFIHHLKPGGRLVIPVGEHRQQLLTIFDKFENRTIGETPVGLVQMQHLKSISQQLRLMDVPKAKPMSVALKYYVEKWLNDRDADLSEIISTTESIKRLRGDKNKKNKKPRKFYNLAFDQRKHKMDEVLD</sequence>
<evidence type="ECO:0000313" key="9">
    <source>
        <dbReference type="EMBL" id="CAG6654344.1"/>
    </source>
</evidence>
<dbReference type="GO" id="GO:0032259">
    <property type="term" value="P:methylation"/>
    <property type="evidence" value="ECO:0007669"/>
    <property type="project" value="UniProtKB-KW"/>
</dbReference>
<keyword evidence="6 9" id="KW-0808">Transferase</keyword>
<dbReference type="EMBL" id="HBUF01542588">
    <property type="protein sequence ID" value="CAG6755620.1"/>
    <property type="molecule type" value="Transcribed_RNA"/>
</dbReference>